<keyword evidence="1" id="KW-1133">Transmembrane helix</keyword>
<keyword evidence="1" id="KW-0472">Membrane</keyword>
<keyword evidence="1" id="KW-0812">Transmembrane</keyword>
<evidence type="ECO:0000256" key="1">
    <source>
        <dbReference type="SAM" id="Phobius"/>
    </source>
</evidence>
<accession>A0A956LYD0</accession>
<protein>
    <submittedName>
        <fullName evidence="2">Uncharacterized protein</fullName>
    </submittedName>
</protein>
<dbReference type="EMBL" id="JAGQHR010000238">
    <property type="protein sequence ID" value="MCA9727794.1"/>
    <property type="molecule type" value="Genomic_DNA"/>
</dbReference>
<proteinExistence type="predicted"/>
<name>A0A956LYD0_UNCEI</name>
<organism evidence="2 3">
    <name type="scientific">Eiseniibacteriota bacterium</name>
    <dbReference type="NCBI Taxonomy" id="2212470"/>
    <lineage>
        <taxon>Bacteria</taxon>
        <taxon>Candidatus Eiseniibacteriota</taxon>
    </lineage>
</organism>
<gene>
    <name evidence="2" type="ORF">KC729_08940</name>
</gene>
<sequence length="124" mass="13290">MRLRRRLVVDPAPPLPFPEAPFPELARARRDFGDLSPALRAVFFRVRASEAGFAVLGFVVLDVVVLELAVLGFAAFDVSRFDDAAPAVVVPELDVPGADCFGAADLAPRLPFFPVDASSPARDA</sequence>
<feature type="transmembrane region" description="Helical" evidence="1">
    <location>
        <begin position="53"/>
        <end position="76"/>
    </location>
</feature>
<evidence type="ECO:0000313" key="2">
    <source>
        <dbReference type="EMBL" id="MCA9727794.1"/>
    </source>
</evidence>
<evidence type="ECO:0000313" key="3">
    <source>
        <dbReference type="Proteomes" id="UP000697710"/>
    </source>
</evidence>
<reference evidence="2" key="1">
    <citation type="submission" date="2020-04" db="EMBL/GenBank/DDBJ databases">
        <authorList>
            <person name="Zhang T."/>
        </authorList>
    </citation>
    <scope>NUCLEOTIDE SEQUENCE</scope>
    <source>
        <strain evidence="2">HKST-UBA01</strain>
    </source>
</reference>
<feature type="non-terminal residue" evidence="2">
    <location>
        <position position="124"/>
    </location>
</feature>
<dbReference type="Proteomes" id="UP000697710">
    <property type="component" value="Unassembled WGS sequence"/>
</dbReference>
<comment type="caution">
    <text evidence="2">The sequence shown here is derived from an EMBL/GenBank/DDBJ whole genome shotgun (WGS) entry which is preliminary data.</text>
</comment>
<dbReference type="AlphaFoldDB" id="A0A956LYD0"/>
<reference evidence="2" key="2">
    <citation type="journal article" date="2021" name="Microbiome">
        <title>Successional dynamics and alternative stable states in a saline activated sludge microbial community over 9 years.</title>
        <authorList>
            <person name="Wang Y."/>
            <person name="Ye J."/>
            <person name="Ju F."/>
            <person name="Liu L."/>
            <person name="Boyd J.A."/>
            <person name="Deng Y."/>
            <person name="Parks D.H."/>
            <person name="Jiang X."/>
            <person name="Yin X."/>
            <person name="Woodcroft B.J."/>
            <person name="Tyson G.W."/>
            <person name="Hugenholtz P."/>
            <person name="Polz M.F."/>
            <person name="Zhang T."/>
        </authorList>
    </citation>
    <scope>NUCLEOTIDE SEQUENCE</scope>
    <source>
        <strain evidence="2">HKST-UBA01</strain>
    </source>
</reference>